<sequence>MFDQYNIYWFSLSITCDPGYQSLPSAFFPGGSKSSML</sequence>
<evidence type="ECO:0000313" key="1">
    <source>
        <dbReference type="EMBL" id="ART30915.1"/>
    </source>
</evidence>
<proteinExistence type="predicted"/>
<gene>
    <name evidence="1" type="ORF">AEK19_MT0664</name>
</gene>
<reference evidence="1" key="1">
    <citation type="submission" date="2017-03" db="EMBL/GenBank/DDBJ databases">
        <title>The mitochondrial genome of the carnivorous plant Utricularia reniformis (Lentibulariaceae): structure, comparative analysis and evolutionary landmarks.</title>
        <authorList>
            <person name="Silva S.R."/>
            <person name="Alvarenga D.O."/>
            <person name="Michael T.P."/>
            <person name="Miranda V.F.O."/>
            <person name="Varani A.M."/>
        </authorList>
    </citation>
    <scope>NUCLEOTIDE SEQUENCE</scope>
</reference>
<accession>A0A1Y0B0G5</accession>
<keyword evidence="1" id="KW-0496">Mitochondrion</keyword>
<geneLocation type="mitochondrion" evidence="1"/>
<organism evidence="1">
    <name type="scientific">Utricularia reniformis</name>
    <dbReference type="NCBI Taxonomy" id="192314"/>
    <lineage>
        <taxon>Eukaryota</taxon>
        <taxon>Viridiplantae</taxon>
        <taxon>Streptophyta</taxon>
        <taxon>Embryophyta</taxon>
        <taxon>Tracheophyta</taxon>
        <taxon>Spermatophyta</taxon>
        <taxon>Magnoliopsida</taxon>
        <taxon>eudicotyledons</taxon>
        <taxon>Gunneridae</taxon>
        <taxon>Pentapetalae</taxon>
        <taxon>asterids</taxon>
        <taxon>lamiids</taxon>
        <taxon>Lamiales</taxon>
        <taxon>Lentibulariaceae</taxon>
        <taxon>Utricularia</taxon>
    </lineage>
</organism>
<dbReference type="EMBL" id="KY774314">
    <property type="protein sequence ID" value="ART30915.1"/>
    <property type="molecule type" value="Genomic_DNA"/>
</dbReference>
<name>A0A1Y0B0G5_9LAMI</name>
<dbReference type="AlphaFoldDB" id="A0A1Y0B0G5"/>
<protein>
    <submittedName>
        <fullName evidence="1">Uncharacterized protein</fullName>
    </submittedName>
</protein>